<dbReference type="EMBL" id="CAMXCT010000007">
    <property type="protein sequence ID" value="CAI3972383.1"/>
    <property type="molecule type" value="Genomic_DNA"/>
</dbReference>
<feature type="compositionally biased region" description="Acidic residues" evidence="2">
    <location>
        <begin position="751"/>
        <end position="772"/>
    </location>
</feature>
<name>A0A9P1BH30_9DINO</name>
<feature type="coiled-coil region" evidence="1">
    <location>
        <begin position="279"/>
        <end position="306"/>
    </location>
</feature>
<keyword evidence="5" id="KW-0547">Nucleotide-binding</keyword>
<dbReference type="OrthoDB" id="432234at2759"/>
<feature type="domain" description="C2H2-type" evidence="3">
    <location>
        <begin position="630"/>
        <end position="651"/>
    </location>
</feature>
<keyword evidence="1" id="KW-0175">Coiled coil</keyword>
<feature type="coiled-coil region" evidence="1">
    <location>
        <begin position="25"/>
        <end position="52"/>
    </location>
</feature>
<proteinExistence type="predicted"/>
<evidence type="ECO:0000313" key="5">
    <source>
        <dbReference type="EMBL" id="CAL4759695.1"/>
    </source>
</evidence>
<dbReference type="InterPro" id="IPR046700">
    <property type="entry name" value="DUF6570"/>
</dbReference>
<keyword evidence="5" id="KW-0067">ATP-binding</keyword>
<keyword evidence="5" id="KW-0378">Hydrolase</keyword>
<dbReference type="EMBL" id="CAMXCT020000007">
    <property type="protein sequence ID" value="CAL1125758.1"/>
    <property type="molecule type" value="Genomic_DNA"/>
</dbReference>
<feature type="coiled-coil region" evidence="1">
    <location>
        <begin position="129"/>
        <end position="156"/>
    </location>
</feature>
<feature type="region of interest" description="Disordered" evidence="2">
    <location>
        <begin position="1550"/>
        <end position="1574"/>
    </location>
</feature>
<dbReference type="InterPro" id="IPR013087">
    <property type="entry name" value="Znf_C2H2_type"/>
</dbReference>
<feature type="region of interest" description="Disordered" evidence="2">
    <location>
        <begin position="1032"/>
        <end position="1056"/>
    </location>
</feature>
<protein>
    <submittedName>
        <fullName evidence="5">ATP-dependent DNA helicase</fullName>
    </submittedName>
</protein>
<dbReference type="PROSITE" id="PS00028">
    <property type="entry name" value="ZINC_FINGER_C2H2_1"/>
    <property type="match status" value="1"/>
</dbReference>
<reference evidence="4" key="1">
    <citation type="submission" date="2022-10" db="EMBL/GenBank/DDBJ databases">
        <authorList>
            <person name="Chen Y."/>
            <person name="Dougan E. K."/>
            <person name="Chan C."/>
            <person name="Rhodes N."/>
            <person name="Thang M."/>
        </authorList>
    </citation>
    <scope>NUCLEOTIDE SEQUENCE</scope>
</reference>
<evidence type="ECO:0000313" key="6">
    <source>
        <dbReference type="Proteomes" id="UP001152797"/>
    </source>
</evidence>
<dbReference type="SUPFAM" id="SSF52540">
    <property type="entry name" value="P-loop containing nucleoside triphosphate hydrolases"/>
    <property type="match status" value="1"/>
</dbReference>
<sequence length="3614" mass="404162">MDANAGEQLPTTSALYSKLRRAGLLRLLEAEKSAREEQLRQAEEQKKEVQLRQELRDYMDANAGQSPPTTSALYSKLRRADLLRLLEEERLPMEAQLRQELRDYMDANAGQPPPTTSALYSKLRRAGLLRLLEAEKSAREEQLRQAEEQKKEVQLRQELRDYMDANAGQSPPTTSALYSKLRRADLLRLLEEERLPMEAQLRQELRDYMDANAGQSPPTTSALYSKLRRAGLLRLLEEERLPMEAQLGQELRDYMEANAGQPPPTTSALYSKLRRAGLLRLLEAEKSAREKQLRQAEEQKKEVELRQELRDYMDANAGQPPPTTSALYSKLRRAGMLRLLKDMLPRGQGPDTSPLDEQLRGGAVKFVADKTVLDCLPYLADLPGTAFQRYCHDAAADRRCCFADIVIAVCRGFESAALFSMQSLSVDEQTAALEWLETCPVATSDDTASVRARVESFCVSESRWPDKDGGHSSDPELVTAIRKVRSRRFGVVVNKRKGVLSDYALPLNEDQMLAWEALPLHSCFLWWPHHLKVFEEVQELWQNEQSLPVRGPQSASDALAQKVRRVRMKTLLTGRKAMRVAERITWEEAFPSIWQRRMQKEAYIQASQLTDSGDRWPFRRGPEATCMLACELCGSEMNTQRDFLKHLEEHHVAADSAGNRAEWWTSHRVVEEYRKRMMFYEQVEGPFPVKGEQMQRGIAKHAFHQVHSCRGKHAEPRSFSSCCVCARGFWKEDLRPVKLFVTALGATELDEVNLEDPANDQDEAEEEKEQDDGVLSISPQAVARLHSHIFDVYRYSRLWPLIPLAELLASTVEHPTGKDKAGRACRWLLNTKMVPSRLGPDTVVDVCMACSQSLTRKVPQMPKFALANSLWIGREPVVFRNQGKKLSPMTFLLLSLGRAVVQKIIAEKDKPGRRQEKQMGMRSNTVAFPQAKIRELVSTELPAASIETHRYLSDSISIALVGCDPEDNAKEQFMELGATCAAVRAQATRVAEAEAMLVKLDAPGDTSADTVVVTVAEATVTDAAETELAATADCGDDSGDVGSVHNQSLDADEDQPPPGFQCVAAELTSADLDVERCCKEFAAKLQLLAARAQRLGGGDDAVEQELTSLKALAETMSKADLQAKLDELVQQMDAAEGATHSSTGKWVQVVHTGSDTLSMYSPEFYQKCFPELFPYGDGVYGLPRDTPLTFREWASYLLARVELEYEISDVATSDSLPETPFQPPIIPRWQADLNFLAVASDSWKRMEMVRLASGHVRRKKFKDSLRAVLDCTSAKLSTALRELGDHATMGDVMRSAKADTRLRDAISQLLFFSSDVVGSDGARQQLRHEQNGAMLMYGGVQGFLTPNVADTRNPLLVILHNGNVAAAAGGLTPDGTSEKYTVNLLDEEPTMPSASRMLEILAENPVAQAKFFIISMRLFLEHVLGVMPFDDQLRANGSRAGVIYADGAAANFMGGAFPAVQQLHGPIEEQARLACHPHIVLHFANRTSQAWLRSVLLAETDEAKALLRNWQEKTILAVESIMSSCAGTGRLHFEEIPFREDIDLKPQPYSEKWREEDRFDGGAEEDVKEPEKKRTSVTVVPPVVDYHIRKAMTGESATSFEETKQKVNIKHIPLTGCVMARLPHYRLPVSGYAACSCSLCAKARTDAEERSTSGFPIDAKEDMQQQYIANFCEDLHAVCALSGHLHEHKNTCFKYVVVARTGKDPLLPVWPGEGIRLTLAAMVAHRGNLNYQDCRRTLTAGFDREELDLLRDLGANSMPMSSGSSGSVPGNDLLTRQTKIIGSEATGQQSGRCGSVPGTDLLARQTKIFGSEATGHQQRVRFRVVITSAFILANEFWTYQGLQWIGNSEVRDRAQKRAAQFLTPYLDGLMCKRLSRTCLALYRLEFERTGAADANRVGDRFLSPECRLLHGYVKECVVESIRTGIQTSFYTCDYTTKPSMTCGPMLKHLTHGMKNLEEKMQAEAEQEEAQRLQLAYPLPAVREGRGLTAEQREARRRLCRLWTSANHAVMHGFCLMSLQLMTGREVLRTHIFWRIMMKRVLWGVFEEMRRNAEKLADSFELQTTAAVEDIELPPAGTQAADTRATSFYEDYLHRGIAEPLASMNLYVYAVHVSAVPLQEAGKFDHGEFDFSEHYVKAKTHVQVLHAAPRIPYLHGISMPTKQKDPDMWAAVHIALLRKHCCEDENVCGQASAVRHIHIFPGKSRVRVVSPGNDARIVRDSTGVLAEWKATEARVQCLADRADVVDVTALRQYKVPGTVESCDVLESLLKMFTEPNRPKTRRTWKQGRRKRTVCSTVPLVSERILGNIFDYVGHLTTEDGEAVLLGNSPEHFDTCVLHRPDLAAAKRCSYGWHNEQLTAAEYVATISREISANLDFMAEARRRPRPGVLHPTATDEKEDVGLQGEFVNVEDVDDIQDPDADDVDQDTSLRPDIQYKPILHVASNDLFDMVHRRNVGSGRASASTKRSEEFLRQYGGKYLDMKESRPCARAPDTDVQRRATFNVVAGLKAQKFLQESRKEKDEKLMDASEDEFLPGNASLLEVPAGMAPETEVLVLSPADMALRLLQQRLPTRQADGTYQISPDQYKACVLAIAPLQKLWVKAGEHDLQHCFGARGRLRELLALVTPDMIARIFLHGPGGSGKTYMLTRVILPVYEHFLPKASKGIAAQNSAARLITGATFHYMSALKRSAELGLQKPSRDRMQALERRWQHVALAFLDEISLTPPSLLAVLDDAAHWGRQSLLNSCSSGSVPVGGSIPAAQALGKRKTRRSRDADDAFSAGHDTLGNILCQILAGDFLQLNPVLNYSLMEIFGVEVPRAPTYERMDEQSRQRKQQIDRRGLQIFDRFLPQTILFRGSHRFKAGDPLAAILENMRKEGFHPLTPELKDLIRKQLFRPRANDPRLDSNFVMRDSDGRQVGPTGFFANGVFSAINWDQVARLQQITVYESARSSFGVHAFQNTMDGRPLQFVRHFPPALGRSFQRRFGQCLQSVAEVLKSFLFAKGQVIYYAQAVDLVHQKEYFADQSVLRECLSITNMASKTCNLMAFAPLHVGLRVKIAKKLMAPELVQECPAEIVAIHVHPEERYGIPGCPPGLSQPPLGHPCWTEGICRLDYLPASITIRVEDRGDDYTGEGLPGIWHLDPCEDEFRLRIRRRGEIFLDVTRVQYPLAPWMAGTYNNQQGKTVRNMGHTIDFNKPDYFTAEEYTQHVYMILGRATCLEWSLFRNLPMLPGGSDIDFDVFEHGPPQYIADFLKRLEDVAEASHVAVDTALQSLPGFPAAHQLPKPIGLDKTGGFVYEDNVWLLAVSKTQQPDVGNRKRPWPGKSTADRTMFCQSWQLRLSTLSRAADDYLLREHRLRAFAADAGAGGDCFFLSVAAALETLRAEQHNLPLSLEQLFSVDVSRGAMVRRLRGIVGQGVMNWGPKQFLDFATTCLANEVAGMWLDSWKMSRLIANTPFAFLQGVNSVHDLTLDAANALILHCKHGESPNLVQHRIDAGRDVLTKMQRAVADNISQVGNNHWATHTDVDILSQELHVCFCIFGNEPVQVKQQGSLGAASVLHSYAATMDGAEVCICLYNISYQHFELVFLDLESGFQSAFRLPELPLSLAEAMTKANP</sequence>
<evidence type="ECO:0000256" key="1">
    <source>
        <dbReference type="SAM" id="Coils"/>
    </source>
</evidence>
<dbReference type="InterPro" id="IPR025476">
    <property type="entry name" value="Helitron_helicase-like"/>
</dbReference>
<feature type="coiled-coil region" evidence="1">
    <location>
        <begin position="1946"/>
        <end position="1975"/>
    </location>
</feature>
<dbReference type="InterPro" id="IPR027417">
    <property type="entry name" value="P-loop_NTPase"/>
</dbReference>
<comment type="caution">
    <text evidence="4">The sequence shown here is derived from an EMBL/GenBank/DDBJ whole genome shotgun (WGS) entry which is preliminary data.</text>
</comment>
<organism evidence="4">
    <name type="scientific">Cladocopium goreaui</name>
    <dbReference type="NCBI Taxonomy" id="2562237"/>
    <lineage>
        <taxon>Eukaryota</taxon>
        <taxon>Sar</taxon>
        <taxon>Alveolata</taxon>
        <taxon>Dinophyceae</taxon>
        <taxon>Suessiales</taxon>
        <taxon>Symbiodiniaceae</taxon>
        <taxon>Cladocopium</taxon>
    </lineage>
</organism>
<dbReference type="EMBL" id="CAMXCT030000007">
    <property type="protein sequence ID" value="CAL4759695.1"/>
    <property type="molecule type" value="Genomic_DNA"/>
</dbReference>
<reference evidence="5 6" key="2">
    <citation type="submission" date="2024-05" db="EMBL/GenBank/DDBJ databases">
        <authorList>
            <person name="Chen Y."/>
            <person name="Shah S."/>
            <person name="Dougan E. K."/>
            <person name="Thang M."/>
            <person name="Chan C."/>
        </authorList>
    </citation>
    <scope>NUCLEOTIDE SEQUENCE [LARGE SCALE GENOMIC DNA]</scope>
</reference>
<evidence type="ECO:0000313" key="4">
    <source>
        <dbReference type="EMBL" id="CAI3972383.1"/>
    </source>
</evidence>
<feature type="compositionally biased region" description="Basic and acidic residues" evidence="2">
    <location>
        <begin position="1551"/>
        <end position="1561"/>
    </location>
</feature>
<evidence type="ECO:0000256" key="2">
    <source>
        <dbReference type="SAM" id="MobiDB-lite"/>
    </source>
</evidence>
<feature type="region of interest" description="Disordered" evidence="2">
    <location>
        <begin position="751"/>
        <end position="774"/>
    </location>
</feature>
<dbReference type="Gene3D" id="3.40.50.300">
    <property type="entry name" value="P-loop containing nucleotide triphosphate hydrolases"/>
    <property type="match status" value="1"/>
</dbReference>
<dbReference type="Pfam" id="PF14214">
    <property type="entry name" value="Helitron_like_N"/>
    <property type="match status" value="1"/>
</dbReference>
<dbReference type="Proteomes" id="UP001152797">
    <property type="component" value="Unassembled WGS sequence"/>
</dbReference>
<accession>A0A9P1BH30</accession>
<evidence type="ECO:0000259" key="3">
    <source>
        <dbReference type="PROSITE" id="PS00028"/>
    </source>
</evidence>
<keyword evidence="6" id="KW-1185">Reference proteome</keyword>
<keyword evidence="5" id="KW-0347">Helicase</keyword>
<gene>
    <name evidence="4" type="ORF">C1SCF055_LOCUS970</name>
</gene>
<dbReference type="GO" id="GO:0004386">
    <property type="term" value="F:helicase activity"/>
    <property type="evidence" value="ECO:0007669"/>
    <property type="project" value="UniProtKB-KW"/>
</dbReference>
<dbReference type="Pfam" id="PF20209">
    <property type="entry name" value="DUF6570"/>
    <property type="match status" value="1"/>
</dbReference>